<dbReference type="Proteomes" id="UP000887564">
    <property type="component" value="Unplaced"/>
</dbReference>
<protein>
    <submittedName>
        <fullName evidence="2">Uncharacterized protein</fullName>
    </submittedName>
</protein>
<proteinExistence type="predicted"/>
<accession>A0A914RX71</accession>
<evidence type="ECO:0000313" key="1">
    <source>
        <dbReference type="Proteomes" id="UP000887564"/>
    </source>
</evidence>
<reference evidence="2" key="1">
    <citation type="submission" date="2022-11" db="UniProtKB">
        <authorList>
            <consortium name="WormBaseParasite"/>
        </authorList>
    </citation>
    <scope>IDENTIFICATION</scope>
</reference>
<organism evidence="1 2">
    <name type="scientific">Parascaris equorum</name>
    <name type="common">Equine roundworm</name>
    <dbReference type="NCBI Taxonomy" id="6256"/>
    <lineage>
        <taxon>Eukaryota</taxon>
        <taxon>Metazoa</taxon>
        <taxon>Ecdysozoa</taxon>
        <taxon>Nematoda</taxon>
        <taxon>Chromadorea</taxon>
        <taxon>Rhabditida</taxon>
        <taxon>Spirurina</taxon>
        <taxon>Ascaridomorpha</taxon>
        <taxon>Ascaridoidea</taxon>
        <taxon>Ascarididae</taxon>
        <taxon>Parascaris</taxon>
    </lineage>
</organism>
<name>A0A914RX71_PAREQ</name>
<sequence length="74" mass="8017">MLLTPHFYVVHQNSSLLKKRAVAGSVVALCNGLRAAAFNAVHGSPLEKYVKRLGAIAANEDRPPIVREFEALSC</sequence>
<dbReference type="AlphaFoldDB" id="A0A914RX71"/>
<keyword evidence="1" id="KW-1185">Reference proteome</keyword>
<dbReference type="WBParaSite" id="PEQ_0000661501-mRNA-1">
    <property type="protein sequence ID" value="PEQ_0000661501-mRNA-1"/>
    <property type="gene ID" value="PEQ_0000661501"/>
</dbReference>
<evidence type="ECO:0000313" key="2">
    <source>
        <dbReference type="WBParaSite" id="PEQ_0000661501-mRNA-1"/>
    </source>
</evidence>